<dbReference type="EMBL" id="AWUE01016164">
    <property type="protein sequence ID" value="OMO94023.1"/>
    <property type="molecule type" value="Genomic_DNA"/>
</dbReference>
<evidence type="ECO:0000313" key="1">
    <source>
        <dbReference type="EMBL" id="OMO94023.1"/>
    </source>
</evidence>
<protein>
    <submittedName>
        <fullName evidence="1">Uncharacterized protein</fullName>
    </submittedName>
</protein>
<dbReference type="AlphaFoldDB" id="A0A1R3JGR0"/>
<reference evidence="2" key="1">
    <citation type="submission" date="2013-09" db="EMBL/GenBank/DDBJ databases">
        <title>Corchorus olitorius genome sequencing.</title>
        <authorList>
            <person name="Alam M."/>
            <person name="Haque M.S."/>
            <person name="Islam M.S."/>
            <person name="Emdad E.M."/>
            <person name="Islam M.M."/>
            <person name="Ahmed B."/>
            <person name="Halim A."/>
            <person name="Hossen Q.M.M."/>
            <person name="Hossain M.Z."/>
            <person name="Ahmed R."/>
            <person name="Khan M.M."/>
            <person name="Islam R."/>
            <person name="Rashid M.M."/>
            <person name="Khan S.A."/>
            <person name="Rahman M.S."/>
            <person name="Alam M."/>
            <person name="Yahiya A.S."/>
            <person name="Khan M.S."/>
            <person name="Azam M.S."/>
            <person name="Haque T."/>
            <person name="Lashkar M.Z.H."/>
            <person name="Akhand A.I."/>
            <person name="Morshed G."/>
            <person name="Roy S."/>
            <person name="Uddin K.S."/>
            <person name="Rabeya T."/>
            <person name="Hossain A.S."/>
            <person name="Chowdhury A."/>
            <person name="Snigdha A.R."/>
            <person name="Mortoza M.S."/>
            <person name="Matin S.A."/>
            <person name="Hoque S.M.E."/>
            <person name="Islam M.K."/>
            <person name="Roy D.K."/>
            <person name="Haider R."/>
            <person name="Moosa M.M."/>
            <person name="Elias S.M."/>
            <person name="Hasan A.M."/>
            <person name="Jahan S."/>
            <person name="Shafiuddin M."/>
            <person name="Mahmood N."/>
            <person name="Shommy N.S."/>
        </authorList>
    </citation>
    <scope>NUCLEOTIDE SEQUENCE [LARGE SCALE GENOMIC DNA]</scope>
    <source>
        <strain evidence="2">cv. O-4</strain>
    </source>
</reference>
<keyword evidence="2" id="KW-1185">Reference proteome</keyword>
<dbReference type="Proteomes" id="UP000187203">
    <property type="component" value="Unassembled WGS sequence"/>
</dbReference>
<name>A0A1R3JGR0_9ROSI</name>
<accession>A0A1R3JGR0</accession>
<gene>
    <name evidence="1" type="ORF">COLO4_16542</name>
</gene>
<comment type="caution">
    <text evidence="1">The sequence shown here is derived from an EMBL/GenBank/DDBJ whole genome shotgun (WGS) entry which is preliminary data.</text>
</comment>
<evidence type="ECO:0000313" key="2">
    <source>
        <dbReference type="Proteomes" id="UP000187203"/>
    </source>
</evidence>
<proteinExistence type="predicted"/>
<organism evidence="1 2">
    <name type="scientific">Corchorus olitorius</name>
    <dbReference type="NCBI Taxonomy" id="93759"/>
    <lineage>
        <taxon>Eukaryota</taxon>
        <taxon>Viridiplantae</taxon>
        <taxon>Streptophyta</taxon>
        <taxon>Embryophyta</taxon>
        <taxon>Tracheophyta</taxon>
        <taxon>Spermatophyta</taxon>
        <taxon>Magnoliopsida</taxon>
        <taxon>eudicotyledons</taxon>
        <taxon>Gunneridae</taxon>
        <taxon>Pentapetalae</taxon>
        <taxon>rosids</taxon>
        <taxon>malvids</taxon>
        <taxon>Malvales</taxon>
        <taxon>Malvaceae</taxon>
        <taxon>Grewioideae</taxon>
        <taxon>Apeibeae</taxon>
        <taxon>Corchorus</taxon>
    </lineage>
</organism>
<sequence length="46" mass="5203">MLSIAFSRDPLTRSVTSFPKTEPESFKSRLNRGFLRPSRSLCSAVE</sequence>